<dbReference type="Proteomes" id="UP000321058">
    <property type="component" value="Unassembled WGS sequence"/>
</dbReference>
<keyword evidence="2" id="KW-1185">Reference proteome</keyword>
<sequence>MPITWTIDHDQRLLTAICQGDVTLQDLEEYLDAVVVAGSMPYRKLFDGTHGDSRLTDEEMMLLGARIRAYHTAGAMGPLAIVVVSEHTHGLARLFGALAAADRPIKIFRDVRAARRWLDAQPA</sequence>
<evidence type="ECO:0000313" key="2">
    <source>
        <dbReference type="Proteomes" id="UP000321058"/>
    </source>
</evidence>
<reference evidence="1 2" key="1">
    <citation type="submission" date="2019-07" db="EMBL/GenBank/DDBJ databases">
        <title>Whole genome shotgun sequence of Reyranella soli NBRC 108950.</title>
        <authorList>
            <person name="Hosoyama A."/>
            <person name="Uohara A."/>
            <person name="Ohji S."/>
            <person name="Ichikawa N."/>
        </authorList>
    </citation>
    <scope>NUCLEOTIDE SEQUENCE [LARGE SCALE GENOMIC DNA]</scope>
    <source>
        <strain evidence="1 2">NBRC 108950</strain>
    </source>
</reference>
<evidence type="ECO:0008006" key="3">
    <source>
        <dbReference type="Google" id="ProtNLM"/>
    </source>
</evidence>
<dbReference type="RefSeq" id="WP_147145229.1">
    <property type="nucleotide sequence ID" value="NZ_BKAJ01000004.1"/>
</dbReference>
<dbReference type="AlphaFoldDB" id="A0A512N206"/>
<organism evidence="1 2">
    <name type="scientific">Reyranella soli</name>
    <dbReference type="NCBI Taxonomy" id="1230389"/>
    <lineage>
        <taxon>Bacteria</taxon>
        <taxon>Pseudomonadati</taxon>
        <taxon>Pseudomonadota</taxon>
        <taxon>Alphaproteobacteria</taxon>
        <taxon>Hyphomicrobiales</taxon>
        <taxon>Reyranellaceae</taxon>
        <taxon>Reyranella</taxon>
    </lineage>
</organism>
<evidence type="ECO:0000313" key="1">
    <source>
        <dbReference type="EMBL" id="GEP53017.1"/>
    </source>
</evidence>
<proteinExistence type="predicted"/>
<accession>A0A512N206</accession>
<dbReference type="OrthoDB" id="7376200at2"/>
<name>A0A512N206_9HYPH</name>
<protein>
    <recommendedName>
        <fullName evidence="3">STAS/SEC14 domain-containing protein</fullName>
    </recommendedName>
</protein>
<comment type="caution">
    <text evidence="1">The sequence shown here is derived from an EMBL/GenBank/DDBJ whole genome shotgun (WGS) entry which is preliminary data.</text>
</comment>
<dbReference type="EMBL" id="BKAJ01000004">
    <property type="protein sequence ID" value="GEP53017.1"/>
    <property type="molecule type" value="Genomic_DNA"/>
</dbReference>
<gene>
    <name evidence="1" type="ORF">RSO01_01830</name>
</gene>